<evidence type="ECO:0000313" key="2">
    <source>
        <dbReference type="EMBL" id="PIT90468.1"/>
    </source>
</evidence>
<dbReference type="SUPFAM" id="SSF53850">
    <property type="entry name" value="Periplasmic binding protein-like II"/>
    <property type="match status" value="1"/>
</dbReference>
<accession>A0A2M6WCF0</accession>
<protein>
    <recommendedName>
        <fullName evidence="1">ATP phosphoribosyltransferase catalytic domain-containing protein</fullName>
    </recommendedName>
</protein>
<gene>
    <name evidence="2" type="ORF">COU22_02020</name>
</gene>
<organism evidence="2 3">
    <name type="scientific">Candidatus Komeilibacteria bacterium CG10_big_fil_rev_8_21_14_0_10_41_13</name>
    <dbReference type="NCBI Taxonomy" id="1974476"/>
    <lineage>
        <taxon>Bacteria</taxon>
        <taxon>Candidatus Komeiliibacteriota</taxon>
    </lineage>
</organism>
<dbReference type="AlphaFoldDB" id="A0A2M6WCF0"/>
<dbReference type="GO" id="GO:0003879">
    <property type="term" value="F:ATP phosphoribosyltransferase activity"/>
    <property type="evidence" value="ECO:0007669"/>
    <property type="project" value="InterPro"/>
</dbReference>
<evidence type="ECO:0000259" key="1">
    <source>
        <dbReference type="Pfam" id="PF01634"/>
    </source>
</evidence>
<dbReference type="GO" id="GO:0000105">
    <property type="term" value="P:L-histidine biosynthetic process"/>
    <property type="evidence" value="ECO:0007669"/>
    <property type="project" value="InterPro"/>
</dbReference>
<dbReference type="GO" id="GO:0005737">
    <property type="term" value="C:cytoplasm"/>
    <property type="evidence" value="ECO:0007669"/>
    <property type="project" value="InterPro"/>
</dbReference>
<feature type="domain" description="ATP phosphoribosyltransferase catalytic" evidence="1">
    <location>
        <begin position="60"/>
        <end position="170"/>
    </location>
</feature>
<evidence type="ECO:0000313" key="3">
    <source>
        <dbReference type="Proteomes" id="UP000230543"/>
    </source>
</evidence>
<dbReference type="Proteomes" id="UP000230543">
    <property type="component" value="Unassembled WGS sequence"/>
</dbReference>
<sequence length="236" mass="26827">MRIGIPNRSSFLHIGAISQCVFSGILPQHLYHPAKLFYKLDGYNLLLCRCSELCKLFLQRDIDLIFVGDDYAKEYLPNAEYEKISFSFLKVYFALLCSDIYNQRSRFDKIFTKFPVMAAEYLQKWSIGYNQIEAVSGASECFACSVSNSAAFDVICSGITQQENGLSIIRNDDLLGCSWYFSQNLFPDSLRTAISNQNLFNRILDYYKSVLNNHSDATKIEVQSILGSINKGDDNV</sequence>
<dbReference type="InterPro" id="IPR013820">
    <property type="entry name" value="ATP_PRibTrfase_cat"/>
</dbReference>
<reference evidence="3" key="1">
    <citation type="submission" date="2017-09" db="EMBL/GenBank/DDBJ databases">
        <title>Depth-based differentiation of microbial function through sediment-hosted aquifers and enrichment of novel symbionts in the deep terrestrial subsurface.</title>
        <authorList>
            <person name="Probst A.J."/>
            <person name="Ladd B."/>
            <person name="Jarett J.K."/>
            <person name="Geller-Mcgrath D.E."/>
            <person name="Sieber C.M.K."/>
            <person name="Emerson J.B."/>
            <person name="Anantharaman K."/>
            <person name="Thomas B.C."/>
            <person name="Malmstrom R."/>
            <person name="Stieglmeier M."/>
            <person name="Klingl A."/>
            <person name="Woyke T."/>
            <person name="Ryan C.M."/>
            <person name="Banfield J.F."/>
        </authorList>
    </citation>
    <scope>NUCLEOTIDE SEQUENCE [LARGE SCALE GENOMIC DNA]</scope>
</reference>
<dbReference type="EMBL" id="PFBO01000066">
    <property type="protein sequence ID" value="PIT90468.1"/>
    <property type="molecule type" value="Genomic_DNA"/>
</dbReference>
<proteinExistence type="predicted"/>
<name>A0A2M6WCF0_9BACT</name>
<comment type="caution">
    <text evidence="2">The sequence shown here is derived from an EMBL/GenBank/DDBJ whole genome shotgun (WGS) entry which is preliminary data.</text>
</comment>
<dbReference type="Gene3D" id="3.40.190.10">
    <property type="entry name" value="Periplasmic binding protein-like II"/>
    <property type="match status" value="2"/>
</dbReference>
<dbReference type="Pfam" id="PF01634">
    <property type="entry name" value="HisG"/>
    <property type="match status" value="1"/>
</dbReference>